<dbReference type="AlphaFoldDB" id="A0ABD0TEM0"/>
<comment type="caution">
    <text evidence="4">The sequence shown here is derived from an EMBL/GenBank/DDBJ whole genome shotgun (WGS) entry which is preliminary data.</text>
</comment>
<evidence type="ECO:0000256" key="1">
    <source>
        <dbReference type="ARBA" id="ARBA00022884"/>
    </source>
</evidence>
<dbReference type="SMART" id="SM00360">
    <property type="entry name" value="RRM"/>
    <property type="match status" value="2"/>
</dbReference>
<organism evidence="4 5">
    <name type="scientific">Loxostege sticticalis</name>
    <name type="common">Beet webworm moth</name>
    <dbReference type="NCBI Taxonomy" id="481309"/>
    <lineage>
        <taxon>Eukaryota</taxon>
        <taxon>Metazoa</taxon>
        <taxon>Ecdysozoa</taxon>
        <taxon>Arthropoda</taxon>
        <taxon>Hexapoda</taxon>
        <taxon>Insecta</taxon>
        <taxon>Pterygota</taxon>
        <taxon>Neoptera</taxon>
        <taxon>Endopterygota</taxon>
        <taxon>Lepidoptera</taxon>
        <taxon>Glossata</taxon>
        <taxon>Ditrysia</taxon>
        <taxon>Pyraloidea</taxon>
        <taxon>Crambidae</taxon>
        <taxon>Pyraustinae</taxon>
        <taxon>Loxostege</taxon>
    </lineage>
</organism>
<sequence length="645" mass="73320">MALDYEDDKNSAIAIVNRENTHLYDDFYEELDNRVRIEPSMNVIFFGPSNSFLRLDPESILHIFVHTKKHLIPITRVLLAWDVITDGKTAAFLRGRDLLSFGQLLNVVPEEDLYYLNFGDPSVLRYFSQYSLNLQRRKYGVLIAAYRRYFGNSWYQNSTHINELGYLLCGFPSYDLKKITPQNFKEINIDVMSKIERCNVEQTKTLYNIATHPDAYGEPYKWSSHEIGRMTTLFTCIPKEDISSIQLEAVSAISSKVIELINQDKLLYFTKQQILRMNPKTRRLYKFLLAKMPPVKHYSSSEVNQYELSSRLLSLTENNTSYTLTQINGQRIYRKAPHAWSGPEPSRNCEVFIGRIPHDCFEDTLVPLFRQAGELFEFRLMINFSGWNRGYAFAMYTTDAEASNAIRMFNNYMIRPSWQLGVCPSINNCRIFISRIPPTTPSAEIVRLLYALTDEVQEVRIRRSIASCAAIVEYKSHRGAAMARKALVAAAAAAWGCGARPAVDWSLPQSPQLLKQYREVGRWTPERGVELTRAPEEAAACSPPPAAPSYTLEPWSQARRLRMIHEAQRNAAAADWSSRIANGMESLMSSMSSLSLGLGAAGLEAGERAVWAPPAARAPPPAPDFNPWTARHPLQEFIAHAKTDQ</sequence>
<dbReference type="Pfam" id="PF00076">
    <property type="entry name" value="RRM_1"/>
    <property type="match status" value="1"/>
</dbReference>
<name>A0ABD0TEM0_LOXSC</name>
<dbReference type="InterPro" id="IPR035979">
    <property type="entry name" value="RBD_domain_sf"/>
</dbReference>
<evidence type="ECO:0000313" key="5">
    <source>
        <dbReference type="Proteomes" id="UP001549921"/>
    </source>
</evidence>
<dbReference type="GO" id="GO:0003723">
    <property type="term" value="F:RNA binding"/>
    <property type="evidence" value="ECO:0007669"/>
    <property type="project" value="UniProtKB-UniRule"/>
</dbReference>
<dbReference type="PANTHER" id="PTHR21245">
    <property type="entry name" value="HETEROGENEOUS NUCLEAR RIBONUCLEOPROTEIN"/>
    <property type="match status" value="1"/>
</dbReference>
<dbReference type="SUPFAM" id="SSF54928">
    <property type="entry name" value="RNA-binding domain, RBD"/>
    <property type="match status" value="1"/>
</dbReference>
<dbReference type="EMBL" id="JBEDNZ010000006">
    <property type="protein sequence ID" value="KAL0841525.1"/>
    <property type="molecule type" value="Genomic_DNA"/>
</dbReference>
<dbReference type="PROSITE" id="PS50102">
    <property type="entry name" value="RRM"/>
    <property type="match status" value="1"/>
</dbReference>
<dbReference type="CDD" id="cd12249">
    <property type="entry name" value="RRM1_hnRNPR_like"/>
    <property type="match status" value="1"/>
</dbReference>
<dbReference type="Gene3D" id="3.30.70.330">
    <property type="match status" value="2"/>
</dbReference>
<dbReference type="InterPro" id="IPR012677">
    <property type="entry name" value="Nucleotide-bd_a/b_plait_sf"/>
</dbReference>
<evidence type="ECO:0000259" key="3">
    <source>
        <dbReference type="PROSITE" id="PS50102"/>
    </source>
</evidence>
<evidence type="ECO:0000313" key="4">
    <source>
        <dbReference type="EMBL" id="KAL0841525.1"/>
    </source>
</evidence>
<proteinExistence type="predicted"/>
<protein>
    <recommendedName>
        <fullName evidence="3">RRM domain-containing protein</fullName>
    </recommendedName>
</protein>
<keyword evidence="1 2" id="KW-0694">RNA-binding</keyword>
<dbReference type="InterPro" id="IPR000504">
    <property type="entry name" value="RRM_dom"/>
</dbReference>
<accession>A0ABD0TEM0</accession>
<reference evidence="4 5" key="1">
    <citation type="submission" date="2024-06" db="EMBL/GenBank/DDBJ databases">
        <title>A chromosome-level genome assembly of beet webworm, Loxostege sticticalis.</title>
        <authorList>
            <person name="Zhang Y."/>
        </authorList>
    </citation>
    <scope>NUCLEOTIDE SEQUENCE [LARGE SCALE GENOMIC DNA]</scope>
    <source>
        <strain evidence="4">AQ028</strain>
        <tissue evidence="4">Male pupae</tissue>
    </source>
</reference>
<dbReference type="Proteomes" id="UP001549921">
    <property type="component" value="Unassembled WGS sequence"/>
</dbReference>
<feature type="domain" description="RRM" evidence="3">
    <location>
        <begin position="349"/>
        <end position="438"/>
    </location>
</feature>
<evidence type="ECO:0000256" key="2">
    <source>
        <dbReference type="PROSITE-ProRule" id="PRU00176"/>
    </source>
</evidence>
<gene>
    <name evidence="4" type="ORF">ABMA28_015195</name>
</gene>